<feature type="domain" description="Glycosyltransferase family 28 N-terminal" evidence="3">
    <location>
        <begin position="3"/>
        <end position="130"/>
    </location>
</feature>
<dbReference type="GO" id="GO:0016758">
    <property type="term" value="F:hexosyltransferase activity"/>
    <property type="evidence" value="ECO:0007669"/>
    <property type="project" value="InterPro"/>
</dbReference>
<dbReference type="UniPathway" id="UPA00162"/>
<evidence type="ECO:0000313" key="5">
    <source>
        <dbReference type="EMBL" id="SDM36981.1"/>
    </source>
</evidence>
<dbReference type="Gene3D" id="3.40.50.2000">
    <property type="entry name" value="Glycogen Phosphorylase B"/>
    <property type="match status" value="2"/>
</dbReference>
<comment type="pathway">
    <text evidence="1">Antibiotic biosynthesis; vancomycin biosynthesis.</text>
</comment>
<protein>
    <submittedName>
        <fullName evidence="5">UDP:flavonoid glycosyltransferase YjiC, YdhE family</fullName>
    </submittedName>
</protein>
<dbReference type="GO" id="GO:0008194">
    <property type="term" value="F:UDP-glycosyltransferase activity"/>
    <property type="evidence" value="ECO:0007669"/>
    <property type="project" value="InterPro"/>
</dbReference>
<dbReference type="GO" id="GO:0033072">
    <property type="term" value="P:vancomycin biosynthetic process"/>
    <property type="evidence" value="ECO:0007669"/>
    <property type="project" value="UniProtKB-UniPathway"/>
</dbReference>
<dbReference type="FunFam" id="3.40.50.2000:FF:000009">
    <property type="entry name" value="Sterol 3-beta-glucosyltransferase UGT80A2"/>
    <property type="match status" value="1"/>
</dbReference>
<reference evidence="5 6" key="1">
    <citation type="submission" date="2016-10" db="EMBL/GenBank/DDBJ databases">
        <authorList>
            <person name="de Groot N.N."/>
        </authorList>
    </citation>
    <scope>NUCLEOTIDE SEQUENCE [LARGE SCALE GENOMIC DNA]</scope>
    <source>
        <strain evidence="5 6">DSM 44149</strain>
    </source>
</reference>
<dbReference type="OrthoDB" id="3253247at2"/>
<evidence type="ECO:0000313" key="6">
    <source>
        <dbReference type="Proteomes" id="UP000183376"/>
    </source>
</evidence>
<keyword evidence="5" id="KW-0808">Transferase</keyword>
<dbReference type="SUPFAM" id="SSF53756">
    <property type="entry name" value="UDP-Glycosyltransferase/glycogen phosphorylase"/>
    <property type="match status" value="1"/>
</dbReference>
<keyword evidence="6" id="KW-1185">Reference proteome</keyword>
<accession>A0A1G9SNI8</accession>
<dbReference type="STRING" id="211114.SAMN04489726_1284"/>
<dbReference type="EMBL" id="LT629701">
    <property type="protein sequence ID" value="SDM36981.1"/>
    <property type="molecule type" value="Genomic_DNA"/>
</dbReference>
<evidence type="ECO:0000256" key="1">
    <source>
        <dbReference type="ARBA" id="ARBA00004660"/>
    </source>
</evidence>
<evidence type="ECO:0000259" key="3">
    <source>
        <dbReference type="Pfam" id="PF03033"/>
    </source>
</evidence>
<dbReference type="Pfam" id="PF03033">
    <property type="entry name" value="Glyco_transf_28"/>
    <property type="match status" value="1"/>
</dbReference>
<dbReference type="GO" id="GO:0005975">
    <property type="term" value="P:carbohydrate metabolic process"/>
    <property type="evidence" value="ECO:0007669"/>
    <property type="project" value="InterPro"/>
</dbReference>
<proteinExistence type="predicted"/>
<evidence type="ECO:0000259" key="4">
    <source>
        <dbReference type="Pfam" id="PF06722"/>
    </source>
</evidence>
<dbReference type="InterPro" id="IPR004276">
    <property type="entry name" value="GlycoTrans_28_N"/>
</dbReference>
<dbReference type="Proteomes" id="UP000183376">
    <property type="component" value="Chromosome I"/>
</dbReference>
<dbReference type="PANTHER" id="PTHR48050:SF13">
    <property type="entry name" value="STEROL 3-BETA-GLUCOSYLTRANSFERASE UGT80A2"/>
    <property type="match status" value="1"/>
</dbReference>
<dbReference type="InterPro" id="IPR010610">
    <property type="entry name" value="EryCIII-like_C"/>
</dbReference>
<dbReference type="AlphaFoldDB" id="A0A1G9SNI8"/>
<keyword evidence="2" id="KW-0045">Antibiotic biosynthesis</keyword>
<dbReference type="eggNOG" id="COG1819">
    <property type="taxonomic scope" value="Bacteria"/>
</dbReference>
<sequence length="404" mass="42060">MRVLIVAVGTMGDVAPYTGLVPRLVEAGHEVAIAAYPRFAELIRSCGAEFRDIPGDPAARGEWTQAENSSQAARGAASKGLELGEAILAAAKQGTDVLLLSMAAQPGVHVAESLGIPSIGVFLQPLFPTTEHPPSFLGVGGSLGGWGNRAAARAVMGVMGRLMSRTTMELRSRLGLPTRTRAQLAEQHAAWPVLHGYSPSVLPRPADWRPGLEVCGYFWPAPRPEWTPPQELLDFLADGPPPVFVGFGSRKIADAPRIAGLVDEALRLAGVRGVIQAGWADLTTSSSNTITIGEAPHEWLFPQVSAVVHHSGAGTTAAGLRAGVPTVGVPILGDQPFWAGRVAGLGAGPTPVPYKKLTARRLADAIASAPAFADRARELGRRIATEDGAGAVVAAVNRLALAGS</sequence>
<name>A0A1G9SNI8_ALLAB</name>
<dbReference type="Pfam" id="PF06722">
    <property type="entry name" value="EryCIII-like_C"/>
    <property type="match status" value="1"/>
</dbReference>
<dbReference type="RefSeq" id="WP_030433918.1">
    <property type="nucleotide sequence ID" value="NZ_JOEF01000067.1"/>
</dbReference>
<dbReference type="CDD" id="cd03784">
    <property type="entry name" value="GT1_Gtf-like"/>
    <property type="match status" value="1"/>
</dbReference>
<dbReference type="InterPro" id="IPR002213">
    <property type="entry name" value="UDP_glucos_trans"/>
</dbReference>
<organism evidence="5 6">
    <name type="scientific">Allokutzneria albata</name>
    <name type="common">Kibdelosporangium albatum</name>
    <dbReference type="NCBI Taxonomy" id="211114"/>
    <lineage>
        <taxon>Bacteria</taxon>
        <taxon>Bacillati</taxon>
        <taxon>Actinomycetota</taxon>
        <taxon>Actinomycetes</taxon>
        <taxon>Pseudonocardiales</taxon>
        <taxon>Pseudonocardiaceae</taxon>
        <taxon>Allokutzneria</taxon>
    </lineage>
</organism>
<evidence type="ECO:0000256" key="2">
    <source>
        <dbReference type="ARBA" id="ARBA00023194"/>
    </source>
</evidence>
<dbReference type="InterPro" id="IPR050426">
    <property type="entry name" value="Glycosyltransferase_28"/>
</dbReference>
<gene>
    <name evidence="5" type="ORF">SAMN04489726_1284</name>
</gene>
<feature type="domain" description="Erythromycin biosynthesis protein CIII-like C-terminal" evidence="4">
    <location>
        <begin position="288"/>
        <end position="381"/>
    </location>
</feature>
<dbReference type="PANTHER" id="PTHR48050">
    <property type="entry name" value="STEROL 3-BETA-GLUCOSYLTRANSFERASE"/>
    <property type="match status" value="1"/>
</dbReference>